<dbReference type="InterPro" id="IPR041121">
    <property type="entry name" value="SDH_C"/>
</dbReference>
<feature type="binding site" evidence="5">
    <location>
        <position position="230"/>
    </location>
    <ligand>
        <name>NADP(+)</name>
        <dbReference type="ChEBI" id="CHEBI:58349"/>
    </ligand>
</feature>
<keyword evidence="3 5" id="KW-0057">Aromatic amino acid biosynthesis</keyword>
<organism evidence="9 10">
    <name type="scientific">Candidatus Eisenbergiella merdigallinarum</name>
    <dbReference type="NCBI Taxonomy" id="2838552"/>
    <lineage>
        <taxon>Bacteria</taxon>
        <taxon>Bacillati</taxon>
        <taxon>Bacillota</taxon>
        <taxon>Clostridia</taxon>
        <taxon>Lachnospirales</taxon>
        <taxon>Lachnospiraceae</taxon>
        <taxon>Eisenbergiella</taxon>
    </lineage>
</organism>
<feature type="binding site" evidence="5">
    <location>
        <position position="253"/>
    </location>
    <ligand>
        <name>NADP(+)</name>
        <dbReference type="ChEBI" id="CHEBI:58349"/>
    </ligand>
</feature>
<feature type="binding site" evidence="5">
    <location>
        <begin position="134"/>
        <end position="138"/>
    </location>
    <ligand>
        <name>NADP(+)</name>
        <dbReference type="ChEBI" id="CHEBI:58349"/>
    </ligand>
</feature>
<feature type="binding site" evidence="5">
    <location>
        <begin position="23"/>
        <end position="25"/>
    </location>
    <ligand>
        <name>shikimate</name>
        <dbReference type="ChEBI" id="CHEBI:36208"/>
    </ligand>
</feature>
<proteinExistence type="inferred from homology"/>
<feature type="binding site" evidence="5">
    <location>
        <position position="260"/>
    </location>
    <ligand>
        <name>shikimate</name>
        <dbReference type="ChEBI" id="CHEBI:36208"/>
    </ligand>
</feature>
<dbReference type="AlphaFoldDB" id="A0A9D2MS46"/>
<dbReference type="Pfam" id="PF08501">
    <property type="entry name" value="Shikimate_dh_N"/>
    <property type="match status" value="1"/>
</dbReference>
<comment type="catalytic activity">
    <reaction evidence="4 5">
        <text>shikimate + NADP(+) = 3-dehydroshikimate + NADPH + H(+)</text>
        <dbReference type="Rhea" id="RHEA:17737"/>
        <dbReference type="ChEBI" id="CHEBI:15378"/>
        <dbReference type="ChEBI" id="CHEBI:16630"/>
        <dbReference type="ChEBI" id="CHEBI:36208"/>
        <dbReference type="ChEBI" id="CHEBI:57783"/>
        <dbReference type="ChEBI" id="CHEBI:58349"/>
        <dbReference type="EC" id="1.1.1.25"/>
    </reaction>
</comment>
<sequence length="291" mass="31328">MAAGNIDGRTAVCGLIGNPVEHTLSPDIHNTLAGFCGVNLAYVPFRVENGDLEAAVRGAYALSVRGLNVTVPYKKEVLPLLCGIDPLAKEIGAVNTLVRADGGFFGYNTDMTGLYRAMQEDGVGFEGEEVVLLGAGGVGRAVAFLCARKGAGRVYLLNRSGQKAAAVAKEVNERTGRDCVRAMELGDWRSLPKKRMLTVQATSAGLYPDCERAPIEDPDFYGRVETGYDLIYQPARTKFMRLAGEAGAKAYNGLKMLLWQGVEAFELMNGVAVPSEQAGRIYELLLKKTEI</sequence>
<comment type="pathway">
    <text evidence="1 5">Metabolic intermediate biosynthesis; chorismate biosynthesis; chorismate from D-erythrose 4-phosphate and phosphoenolpyruvate: step 4/7.</text>
</comment>
<gene>
    <name evidence="5" type="primary">aroE</name>
    <name evidence="9" type="ORF">H9763_08855</name>
</gene>
<dbReference type="Gene3D" id="3.40.50.10860">
    <property type="entry name" value="Leucine Dehydrogenase, chain A, domain 1"/>
    <property type="match status" value="1"/>
</dbReference>
<dbReference type="PANTHER" id="PTHR21089">
    <property type="entry name" value="SHIKIMATE DEHYDROGENASE"/>
    <property type="match status" value="1"/>
</dbReference>
<dbReference type="Pfam" id="PF01488">
    <property type="entry name" value="Shikimate_DH"/>
    <property type="match status" value="1"/>
</dbReference>
<evidence type="ECO:0000259" key="6">
    <source>
        <dbReference type="Pfam" id="PF01488"/>
    </source>
</evidence>
<dbReference type="GO" id="GO:0009423">
    <property type="term" value="P:chorismate biosynthetic process"/>
    <property type="evidence" value="ECO:0007669"/>
    <property type="project" value="UniProtKB-UniRule"/>
</dbReference>
<dbReference type="HAMAP" id="MF_00222">
    <property type="entry name" value="Shikimate_DH_AroE"/>
    <property type="match status" value="1"/>
</dbReference>
<dbReference type="CDD" id="cd01065">
    <property type="entry name" value="NAD_bind_Shikimate_DH"/>
    <property type="match status" value="1"/>
</dbReference>
<keyword evidence="5" id="KW-0560">Oxidoreductase</keyword>
<dbReference type="GO" id="GO:0019632">
    <property type="term" value="P:shikimate metabolic process"/>
    <property type="evidence" value="ECO:0007669"/>
    <property type="project" value="TreeGrafter"/>
</dbReference>
<feature type="binding site" evidence="5">
    <location>
        <position position="232"/>
    </location>
    <ligand>
        <name>shikimate</name>
        <dbReference type="ChEBI" id="CHEBI:36208"/>
    </ligand>
</feature>
<feature type="binding site" evidence="5">
    <location>
        <position position="95"/>
    </location>
    <ligand>
        <name>shikimate</name>
        <dbReference type="ChEBI" id="CHEBI:36208"/>
    </ligand>
</feature>
<dbReference type="InterPro" id="IPR046346">
    <property type="entry name" value="Aminoacid_DH-like_N_sf"/>
</dbReference>
<dbReference type="Pfam" id="PF18317">
    <property type="entry name" value="SDH_C"/>
    <property type="match status" value="1"/>
</dbReference>
<dbReference type="GO" id="GO:0004764">
    <property type="term" value="F:shikimate 3-dehydrogenase (NADP+) activity"/>
    <property type="evidence" value="ECO:0007669"/>
    <property type="project" value="UniProtKB-UniRule"/>
</dbReference>
<accession>A0A9D2MS46</accession>
<evidence type="ECO:0000259" key="8">
    <source>
        <dbReference type="Pfam" id="PF18317"/>
    </source>
</evidence>
<dbReference type="EMBL" id="DWXE01000032">
    <property type="protein sequence ID" value="HJB91559.1"/>
    <property type="molecule type" value="Genomic_DNA"/>
</dbReference>
<comment type="caution">
    <text evidence="5">Lacks conserved residue(s) required for the propagation of feature annotation.</text>
</comment>
<evidence type="ECO:0000313" key="9">
    <source>
        <dbReference type="EMBL" id="HJB91559.1"/>
    </source>
</evidence>
<evidence type="ECO:0000256" key="2">
    <source>
        <dbReference type="ARBA" id="ARBA00012962"/>
    </source>
</evidence>
<dbReference type="InterPro" id="IPR022893">
    <property type="entry name" value="Shikimate_DH_fam"/>
</dbReference>
<evidence type="ECO:0000259" key="7">
    <source>
        <dbReference type="Pfam" id="PF08501"/>
    </source>
</evidence>
<evidence type="ECO:0000256" key="5">
    <source>
        <dbReference type="HAMAP-Rule" id="MF_00222"/>
    </source>
</evidence>
<dbReference type="GO" id="GO:0009073">
    <property type="term" value="P:aromatic amino acid family biosynthetic process"/>
    <property type="evidence" value="ECO:0007669"/>
    <property type="project" value="UniProtKB-KW"/>
</dbReference>
<comment type="function">
    <text evidence="5">Involved in the biosynthesis of the chorismate, which leads to the biosynthesis of aromatic amino acids. Catalyzes the reversible NADPH linked reduction of 3-dehydroshikimate (DHSA) to yield shikimate (SA).</text>
</comment>
<feature type="binding site" evidence="5">
    <location>
        <position position="110"/>
    </location>
    <ligand>
        <name>shikimate</name>
        <dbReference type="ChEBI" id="CHEBI:36208"/>
    </ligand>
</feature>
<comment type="subunit">
    <text evidence="5">Homodimer.</text>
</comment>
<dbReference type="InterPro" id="IPR006151">
    <property type="entry name" value="Shikm_DH/Glu-tRNA_Rdtase"/>
</dbReference>
<dbReference type="EC" id="1.1.1.25" evidence="2 5"/>
<dbReference type="Proteomes" id="UP000886883">
    <property type="component" value="Unassembled WGS sequence"/>
</dbReference>
<dbReference type="Gene3D" id="3.40.50.720">
    <property type="entry name" value="NAD(P)-binding Rossmann-like Domain"/>
    <property type="match status" value="1"/>
</dbReference>
<keyword evidence="5" id="KW-0521">NADP</keyword>
<evidence type="ECO:0000256" key="3">
    <source>
        <dbReference type="ARBA" id="ARBA00023141"/>
    </source>
</evidence>
<evidence type="ECO:0000256" key="1">
    <source>
        <dbReference type="ARBA" id="ARBA00004871"/>
    </source>
</evidence>
<dbReference type="SUPFAM" id="SSF51735">
    <property type="entry name" value="NAD(P)-binding Rossmann-fold domains"/>
    <property type="match status" value="1"/>
</dbReference>
<evidence type="ECO:0000313" key="10">
    <source>
        <dbReference type="Proteomes" id="UP000886883"/>
    </source>
</evidence>
<feature type="domain" description="Quinate/shikimate 5-dehydrogenase/glutamyl-tRNA reductase" evidence="6">
    <location>
        <begin position="125"/>
        <end position="174"/>
    </location>
</feature>
<dbReference type="InterPro" id="IPR013708">
    <property type="entry name" value="Shikimate_DH-bd_N"/>
</dbReference>
<dbReference type="PANTHER" id="PTHR21089:SF1">
    <property type="entry name" value="BIFUNCTIONAL 3-DEHYDROQUINATE DEHYDRATASE_SHIKIMATE DEHYDROGENASE, CHLOROPLASTIC"/>
    <property type="match status" value="1"/>
</dbReference>
<evidence type="ECO:0000256" key="4">
    <source>
        <dbReference type="ARBA" id="ARBA00049442"/>
    </source>
</evidence>
<dbReference type="InterPro" id="IPR036291">
    <property type="entry name" value="NAD(P)-bd_dom_sf"/>
</dbReference>
<dbReference type="SUPFAM" id="SSF53223">
    <property type="entry name" value="Aminoacid dehydrogenase-like, N-terminal domain"/>
    <property type="match status" value="1"/>
</dbReference>
<feature type="domain" description="SDH C-terminal" evidence="8">
    <location>
        <begin position="253"/>
        <end position="276"/>
    </location>
</feature>
<dbReference type="GO" id="GO:0008652">
    <property type="term" value="P:amino acid biosynthetic process"/>
    <property type="evidence" value="ECO:0007669"/>
    <property type="project" value="UniProtKB-KW"/>
</dbReference>
<comment type="similarity">
    <text evidence="5">Belongs to the shikimate dehydrogenase family.</text>
</comment>
<protein>
    <recommendedName>
        <fullName evidence="2 5">Shikimate dehydrogenase (NADP(+))</fullName>
        <shortName evidence="5">SDH</shortName>
        <ecNumber evidence="2 5">1.1.1.25</ecNumber>
    </recommendedName>
</protein>
<reference evidence="9" key="1">
    <citation type="journal article" date="2021" name="PeerJ">
        <title>Extensive microbial diversity within the chicken gut microbiome revealed by metagenomics and culture.</title>
        <authorList>
            <person name="Gilroy R."/>
            <person name="Ravi A."/>
            <person name="Getino M."/>
            <person name="Pursley I."/>
            <person name="Horton D.L."/>
            <person name="Alikhan N.F."/>
            <person name="Baker D."/>
            <person name="Gharbi K."/>
            <person name="Hall N."/>
            <person name="Watson M."/>
            <person name="Adriaenssens E.M."/>
            <person name="Foster-Nyarko E."/>
            <person name="Jarju S."/>
            <person name="Secka A."/>
            <person name="Antonio M."/>
            <person name="Oren A."/>
            <person name="Chaudhuri R.R."/>
            <person name="La Ragione R."/>
            <person name="Hildebrand F."/>
            <person name="Pallen M.J."/>
        </authorList>
    </citation>
    <scope>NUCLEOTIDE SEQUENCE</scope>
    <source>
        <strain evidence="9">USAMLcec3-2134</strain>
    </source>
</reference>
<name>A0A9D2MS46_9FIRM</name>
<feature type="domain" description="Shikimate dehydrogenase substrate binding N-terminal" evidence="7">
    <location>
        <begin position="15"/>
        <end position="97"/>
    </location>
</feature>
<feature type="binding site" evidence="5">
    <location>
        <position position="70"/>
    </location>
    <ligand>
        <name>shikimate</name>
        <dbReference type="ChEBI" id="CHEBI:36208"/>
    </ligand>
</feature>
<comment type="caution">
    <text evidence="9">The sequence shown here is derived from an EMBL/GenBank/DDBJ whole genome shotgun (WGS) entry which is preliminary data.</text>
</comment>
<keyword evidence="5" id="KW-0028">Amino-acid biosynthesis</keyword>
<reference evidence="9" key="2">
    <citation type="submission" date="2021-04" db="EMBL/GenBank/DDBJ databases">
        <authorList>
            <person name="Gilroy R."/>
        </authorList>
    </citation>
    <scope>NUCLEOTIDE SEQUENCE</scope>
    <source>
        <strain evidence="9">USAMLcec3-2134</strain>
    </source>
</reference>
<feature type="active site" description="Proton acceptor" evidence="5">
    <location>
        <position position="74"/>
    </location>
</feature>